<sequence length="148" mass="16115">MVHCATSAKYQEELGSTTSGPIDPDYAVSIEVFTPGTLHVAKYATQQHLCAYAGEYNRVQSSVIAKANDKFVICPGGVWTKLAIYSDTGVVALLKEKNGGMKRVGDSKTKGVIIHYDSTVQIDFNQDVSSFFNGPSWNNDTFLNVTNI</sequence>
<reference evidence="1 2" key="1">
    <citation type="submission" date="2011-02" db="EMBL/GenBank/DDBJ databases">
        <title>The Genome Sequence of Mortierella verticillata NRRL 6337.</title>
        <authorList>
            <consortium name="The Broad Institute Genome Sequencing Platform"/>
            <person name="Russ C."/>
            <person name="Cuomo C."/>
            <person name="Burger G."/>
            <person name="Gray M.W."/>
            <person name="Holland P.W.H."/>
            <person name="King N."/>
            <person name="Lang F.B.F."/>
            <person name="Roger A.J."/>
            <person name="Ruiz-Trillo I."/>
            <person name="Young S.K."/>
            <person name="Zeng Q."/>
            <person name="Gargeya S."/>
            <person name="Alvarado L."/>
            <person name="Berlin A."/>
            <person name="Chapman S.B."/>
            <person name="Chen Z."/>
            <person name="Freedman E."/>
            <person name="Gellesch M."/>
            <person name="Goldberg J."/>
            <person name="Griggs A."/>
            <person name="Gujja S."/>
            <person name="Heilman E."/>
            <person name="Heiman D."/>
            <person name="Howarth C."/>
            <person name="Mehta T."/>
            <person name="Neiman D."/>
            <person name="Pearson M."/>
            <person name="Roberts A."/>
            <person name="Saif S."/>
            <person name="Shea T."/>
            <person name="Shenoy N."/>
            <person name="Sisk P."/>
            <person name="Stolte C."/>
            <person name="Sykes S."/>
            <person name="White J."/>
            <person name="Yandava C."/>
            <person name="Haas B."/>
            <person name="Nusbaum C."/>
            <person name="Birren B."/>
        </authorList>
    </citation>
    <scope>NUCLEOTIDE SEQUENCE [LARGE SCALE GENOMIC DNA]</scope>
    <source>
        <strain evidence="1 2">NRRL 6337</strain>
    </source>
</reference>
<protein>
    <submittedName>
        <fullName evidence="1">Uncharacterized protein</fullName>
    </submittedName>
</protein>
<dbReference type="EMBL" id="KN042433">
    <property type="protein sequence ID" value="KFH62106.1"/>
    <property type="molecule type" value="Genomic_DNA"/>
</dbReference>
<keyword evidence="2" id="KW-1185">Reference proteome</keyword>
<proteinExistence type="predicted"/>
<dbReference type="OrthoDB" id="2336419at2759"/>
<name>A0A086TJH9_9FUNG</name>
<gene>
    <name evidence="1" type="ORF">MVEG_11745</name>
</gene>
<dbReference type="Proteomes" id="UP000243308">
    <property type="component" value="Unassembled WGS sequence"/>
</dbReference>
<accession>A0A086TJH9</accession>
<evidence type="ECO:0000313" key="1">
    <source>
        <dbReference type="EMBL" id="KFH62106.1"/>
    </source>
</evidence>
<evidence type="ECO:0000313" key="2">
    <source>
        <dbReference type="Proteomes" id="UP000243308"/>
    </source>
</evidence>
<dbReference type="AlphaFoldDB" id="A0A086TJH9"/>
<organism evidence="1 2">
    <name type="scientific">Podila verticillata NRRL 6337</name>
    <dbReference type="NCBI Taxonomy" id="1069443"/>
    <lineage>
        <taxon>Eukaryota</taxon>
        <taxon>Fungi</taxon>
        <taxon>Fungi incertae sedis</taxon>
        <taxon>Mucoromycota</taxon>
        <taxon>Mortierellomycotina</taxon>
        <taxon>Mortierellomycetes</taxon>
        <taxon>Mortierellales</taxon>
        <taxon>Mortierellaceae</taxon>
        <taxon>Podila</taxon>
    </lineage>
</organism>